<sequence>MYLAEAEDHEDTEQHVTIVRDLDRAVPPSSPPPASSPPQAQSDPPEISRSSPAPVSSPSQCVSPLSQSSSPQPSSPPIYSEMPHSDIFTVQGPHLESDGDDLIYDNWAGSWGLQMPKPPENEVVSGDETDAEFEGEGECEAEVKDYYGVSVEEVDLTADDGSKNANPDDWWPWANREEALLDIMTAFPRSVFSESELEATRWFALKCGVEELPTICQVKYHRDFVLNLAGVDPQMEDGKLGHLFAFNDFWKIVAHEMANPLVRPHMHFLSEDAGDILKESWQAEKWKDEVNAELSGPMVRQDGKDFFIEEPALANIEDVNGSTHVAPVIPMWWFMREGKVWGKVHRLREHPVEHAFIIDARSPCEELPLTSFFNSYVELKTDHRFFGLPDPSKVVGIARSGSWNRTDLQIEPCFDIQVPSPLCALADGKRVLALPIWFYCDDTSGNLSKKWNKHNSLLFTLAGLPRALASLAYNVHFLATSNIASPLEMFDAIVNILREARDEGIEAYDCEYQEMVMLIPWILAMNGDNPMQSEFSSHIGMTGKCFCRVCFAKGADTINRPDGDEGAKDRVREFIQIGVPRSKESTKSALDAQLEQILSGAPSAVTAMATASGVKDKYFQHFSDQLSDACAKFKDMQQRNPLLKGREFLTAGKEILKARLSSFDMTGTGLSRAKGKTYVQYAGSLNGQDFRVILQVAPSVLQGLIPDSHYQAWLALCRLAPLIFQPEITDLPLYLERLDNAITDFLAATALWNTQWFNKPKFHVLLHTCHHIIRFGPAILCSTETFESYNFVIRARSIHSNRHAPSIDIADSFNHMHAVRHLVSGGYMLVESDGQQYSRRAGNEILCLMNDKIFLKLMGMTKLVSKGKYGTYTRDPKSFELEWSATETGKAWIRQPYTVTSDSVIRRCLAFVLQDDYVARIGGFIICHTRHGQLWVGRVKEILADTFSGKLLGVLVQEYDVGEHIPPYHFPRLQKSANPPECLVTVSTIHNCAAHGCPLVQNRPVIQERQETSLLEYQVQHTDDTDDILLNLAQLHSAKYLQTFARRDRYPGISKELMIDMAVANHKALVEGAMLDESEPPGPSDPARSRKRIRSGVSGRASKRARRSSHAQPESTRSSHFLSMHPGGQSSEFSISDYHHHTERPQTPASDEDDAPTLVITTNPSGSSSDAIFYHVNSVN</sequence>
<reference evidence="3" key="2">
    <citation type="submission" date="2015-01" db="EMBL/GenBank/DDBJ databases">
        <title>Evolutionary Origins and Diversification of the Mycorrhizal Mutualists.</title>
        <authorList>
            <consortium name="DOE Joint Genome Institute"/>
            <consortium name="Mycorrhizal Genomics Consortium"/>
            <person name="Kohler A."/>
            <person name="Kuo A."/>
            <person name="Nagy L.G."/>
            <person name="Floudas D."/>
            <person name="Copeland A."/>
            <person name="Barry K.W."/>
            <person name="Cichocki N."/>
            <person name="Veneault-Fourrey C."/>
            <person name="LaButti K."/>
            <person name="Lindquist E.A."/>
            <person name="Lipzen A."/>
            <person name="Lundell T."/>
            <person name="Morin E."/>
            <person name="Murat C."/>
            <person name="Riley R."/>
            <person name="Ohm R."/>
            <person name="Sun H."/>
            <person name="Tunlid A."/>
            <person name="Henrissat B."/>
            <person name="Grigoriev I.V."/>
            <person name="Hibbett D.S."/>
            <person name="Martin F."/>
        </authorList>
    </citation>
    <scope>NUCLEOTIDE SEQUENCE [LARGE SCALE GENOMIC DNA]</scope>
    <source>
        <strain evidence="3">F 1598</strain>
    </source>
</reference>
<evidence type="ECO:0000313" key="2">
    <source>
        <dbReference type="EMBL" id="KIM74536.1"/>
    </source>
</evidence>
<protein>
    <submittedName>
        <fullName evidence="2">Uncharacterized protein</fullName>
    </submittedName>
</protein>
<dbReference type="STRING" id="765440.A0A0C3F3L2"/>
<keyword evidence="3" id="KW-1185">Reference proteome</keyword>
<accession>A0A0C3F3L2</accession>
<evidence type="ECO:0000313" key="3">
    <source>
        <dbReference type="Proteomes" id="UP000054166"/>
    </source>
</evidence>
<dbReference type="AlphaFoldDB" id="A0A0C3F3L2"/>
<dbReference type="Proteomes" id="UP000054166">
    <property type="component" value="Unassembled WGS sequence"/>
</dbReference>
<dbReference type="PANTHER" id="PTHR31912:SF34">
    <property type="entry name" value="NOTOCHORD-RELATED PROTEIN"/>
    <property type="match status" value="1"/>
</dbReference>
<feature type="compositionally biased region" description="Acidic residues" evidence="1">
    <location>
        <begin position="1"/>
        <end position="11"/>
    </location>
</feature>
<organism evidence="2 3">
    <name type="scientific">Piloderma croceum (strain F 1598)</name>
    <dbReference type="NCBI Taxonomy" id="765440"/>
    <lineage>
        <taxon>Eukaryota</taxon>
        <taxon>Fungi</taxon>
        <taxon>Dikarya</taxon>
        <taxon>Basidiomycota</taxon>
        <taxon>Agaricomycotina</taxon>
        <taxon>Agaricomycetes</taxon>
        <taxon>Agaricomycetidae</taxon>
        <taxon>Atheliales</taxon>
        <taxon>Atheliaceae</taxon>
        <taxon>Piloderma</taxon>
    </lineage>
</organism>
<reference evidence="2 3" key="1">
    <citation type="submission" date="2014-04" db="EMBL/GenBank/DDBJ databases">
        <authorList>
            <consortium name="DOE Joint Genome Institute"/>
            <person name="Kuo A."/>
            <person name="Tarkka M."/>
            <person name="Buscot F."/>
            <person name="Kohler A."/>
            <person name="Nagy L.G."/>
            <person name="Floudas D."/>
            <person name="Copeland A."/>
            <person name="Barry K.W."/>
            <person name="Cichocki N."/>
            <person name="Veneault-Fourrey C."/>
            <person name="LaButti K."/>
            <person name="Lindquist E.A."/>
            <person name="Lipzen A."/>
            <person name="Lundell T."/>
            <person name="Morin E."/>
            <person name="Murat C."/>
            <person name="Sun H."/>
            <person name="Tunlid A."/>
            <person name="Henrissat B."/>
            <person name="Grigoriev I.V."/>
            <person name="Hibbett D.S."/>
            <person name="Martin F."/>
            <person name="Nordberg H.P."/>
            <person name="Cantor M.N."/>
            <person name="Hua S.X."/>
        </authorList>
    </citation>
    <scope>NUCLEOTIDE SEQUENCE [LARGE SCALE GENOMIC DNA]</scope>
    <source>
        <strain evidence="2 3">F 1598</strain>
    </source>
</reference>
<dbReference type="HOGENOM" id="CLU_004591_2_1_1"/>
<name>A0A0C3F3L2_PILCF</name>
<evidence type="ECO:0000256" key="1">
    <source>
        <dbReference type="SAM" id="MobiDB-lite"/>
    </source>
</evidence>
<feature type="compositionally biased region" description="Basic and acidic residues" evidence="1">
    <location>
        <begin position="12"/>
        <end position="24"/>
    </location>
</feature>
<gene>
    <name evidence="2" type="ORF">PILCRDRAFT_14321</name>
</gene>
<dbReference type="InParanoid" id="A0A0C3F3L2"/>
<feature type="compositionally biased region" description="Polar residues" evidence="1">
    <location>
        <begin position="1110"/>
        <end position="1121"/>
    </location>
</feature>
<dbReference type="EMBL" id="KN833059">
    <property type="protein sequence ID" value="KIM74536.1"/>
    <property type="molecule type" value="Genomic_DNA"/>
</dbReference>
<feature type="compositionally biased region" description="Low complexity" evidence="1">
    <location>
        <begin position="37"/>
        <end position="72"/>
    </location>
</feature>
<dbReference type="PANTHER" id="PTHR31912">
    <property type="entry name" value="IP13529P"/>
    <property type="match status" value="1"/>
</dbReference>
<proteinExistence type="predicted"/>
<dbReference type="OrthoDB" id="2246127at2759"/>
<feature type="compositionally biased region" description="Polar residues" evidence="1">
    <location>
        <begin position="1159"/>
        <end position="1169"/>
    </location>
</feature>
<feature type="region of interest" description="Disordered" evidence="1">
    <location>
        <begin position="1074"/>
        <end position="1169"/>
    </location>
</feature>
<feature type="region of interest" description="Disordered" evidence="1">
    <location>
        <begin position="1"/>
        <end position="84"/>
    </location>
</feature>